<gene>
    <name evidence="4" type="ORF">PBRASI_LOCUS4005</name>
</gene>
<dbReference type="InterPro" id="IPR014352">
    <property type="entry name" value="FERM/acyl-CoA-bd_prot_sf"/>
</dbReference>
<dbReference type="AlphaFoldDB" id="A0A9N9ADD5"/>
<dbReference type="GO" id="GO:0000062">
    <property type="term" value="F:fatty-acyl-CoA binding"/>
    <property type="evidence" value="ECO:0007669"/>
    <property type="project" value="InterPro"/>
</dbReference>
<keyword evidence="2" id="KW-0446">Lipid-binding</keyword>
<evidence type="ECO:0000256" key="2">
    <source>
        <dbReference type="ARBA" id="ARBA00023121"/>
    </source>
</evidence>
<accession>A0A9N9ADD5</accession>
<reference evidence="4" key="1">
    <citation type="submission" date="2021-06" db="EMBL/GenBank/DDBJ databases">
        <authorList>
            <person name="Kallberg Y."/>
            <person name="Tangrot J."/>
            <person name="Rosling A."/>
        </authorList>
    </citation>
    <scope>NUCLEOTIDE SEQUENCE</scope>
    <source>
        <strain evidence="4">BR232B</strain>
    </source>
</reference>
<comment type="similarity">
    <text evidence="1">Belongs to the ACBP family.</text>
</comment>
<organism evidence="4 5">
    <name type="scientific">Paraglomus brasilianum</name>
    <dbReference type="NCBI Taxonomy" id="144538"/>
    <lineage>
        <taxon>Eukaryota</taxon>
        <taxon>Fungi</taxon>
        <taxon>Fungi incertae sedis</taxon>
        <taxon>Mucoromycota</taxon>
        <taxon>Glomeromycotina</taxon>
        <taxon>Glomeromycetes</taxon>
        <taxon>Paraglomerales</taxon>
        <taxon>Paraglomeraceae</taxon>
        <taxon>Paraglomus</taxon>
    </lineage>
</organism>
<dbReference type="EMBL" id="CAJVPI010000390">
    <property type="protein sequence ID" value="CAG8528836.1"/>
    <property type="molecule type" value="Genomic_DNA"/>
</dbReference>
<evidence type="ECO:0000259" key="3">
    <source>
        <dbReference type="PROSITE" id="PS51228"/>
    </source>
</evidence>
<dbReference type="Pfam" id="PF00887">
    <property type="entry name" value="ACBP"/>
    <property type="match status" value="1"/>
</dbReference>
<dbReference type="SUPFAM" id="SSF47027">
    <property type="entry name" value="Acyl-CoA binding protein"/>
    <property type="match status" value="1"/>
</dbReference>
<dbReference type="InterPro" id="IPR000582">
    <property type="entry name" value="Acyl-CoA-binding_protein"/>
</dbReference>
<dbReference type="Proteomes" id="UP000789739">
    <property type="component" value="Unassembled WGS sequence"/>
</dbReference>
<dbReference type="PRINTS" id="PR00689">
    <property type="entry name" value="ACOABINDINGP"/>
</dbReference>
<dbReference type="PROSITE" id="PS00880">
    <property type="entry name" value="ACB_1"/>
    <property type="match status" value="1"/>
</dbReference>
<evidence type="ECO:0000313" key="4">
    <source>
        <dbReference type="EMBL" id="CAG8528836.1"/>
    </source>
</evidence>
<protein>
    <submittedName>
        <fullName evidence="4">10387_t:CDS:1</fullName>
    </submittedName>
</protein>
<dbReference type="PANTHER" id="PTHR23310:SF62">
    <property type="entry name" value="ACYL-COA BINDING PROTEIN 1, ISOFORM A"/>
    <property type="match status" value="1"/>
</dbReference>
<evidence type="ECO:0000313" key="5">
    <source>
        <dbReference type="Proteomes" id="UP000789739"/>
    </source>
</evidence>
<dbReference type="PROSITE" id="PS51228">
    <property type="entry name" value="ACB_2"/>
    <property type="match status" value="1"/>
</dbReference>
<dbReference type="Gene3D" id="1.20.80.10">
    <property type="match status" value="1"/>
</dbReference>
<sequence>MTDAESTNNPAFIEAANEVRSLGDSLTQEDLLKLYGLFKQATIGKVNTTAPSSIFDPKGAAKHRAWSDVGDKSKEEAQAAYVAFVEEIKARAGQ</sequence>
<proteinExistence type="inferred from homology"/>
<comment type="caution">
    <text evidence="4">The sequence shown here is derived from an EMBL/GenBank/DDBJ whole genome shotgun (WGS) entry which is preliminary data.</text>
</comment>
<name>A0A9N9ADD5_9GLOM</name>
<dbReference type="GO" id="GO:0006631">
    <property type="term" value="P:fatty acid metabolic process"/>
    <property type="evidence" value="ECO:0007669"/>
    <property type="project" value="TreeGrafter"/>
</dbReference>
<dbReference type="InterPro" id="IPR022408">
    <property type="entry name" value="Acyl-CoA-binding_prot_CS"/>
</dbReference>
<dbReference type="InterPro" id="IPR035984">
    <property type="entry name" value="Acyl-CoA-binding_sf"/>
</dbReference>
<feature type="domain" description="ACB" evidence="3">
    <location>
        <begin position="8"/>
        <end position="94"/>
    </location>
</feature>
<dbReference type="PANTHER" id="PTHR23310">
    <property type="entry name" value="ACYL-COA-BINDING PROTEIN, ACBP"/>
    <property type="match status" value="1"/>
</dbReference>
<evidence type="ECO:0000256" key="1">
    <source>
        <dbReference type="ARBA" id="ARBA00005567"/>
    </source>
</evidence>
<dbReference type="OrthoDB" id="346910at2759"/>
<keyword evidence="5" id="KW-1185">Reference proteome</keyword>